<dbReference type="InterPro" id="IPR036188">
    <property type="entry name" value="FAD/NAD-bd_sf"/>
</dbReference>
<evidence type="ECO:0000256" key="4">
    <source>
        <dbReference type="ARBA" id="ARBA00023002"/>
    </source>
</evidence>
<evidence type="ECO:0000256" key="1">
    <source>
        <dbReference type="ARBA" id="ARBA00001974"/>
    </source>
</evidence>
<comment type="caution">
    <text evidence="7">The sequence shown here is derived from an EMBL/GenBank/DDBJ whole genome shotgun (WGS) entry which is preliminary data.</text>
</comment>
<sequence length="154" mass="15742">MIKTMFDCIIIGAGEAGAAAALAAARNKIKVLVLDREARGLPAFDGEQGESKGSSEVVAVEKNIVSFSVETKSGKVFYGRSIIIATGKNGGELETITAKELSGNIKVDANMATSVEGVFAIGGCNNALDGDETVKTGEGAKAALAVAEYLKGSK</sequence>
<evidence type="ECO:0000313" key="7">
    <source>
        <dbReference type="EMBL" id="PIR96405.1"/>
    </source>
</evidence>
<evidence type="ECO:0000256" key="2">
    <source>
        <dbReference type="ARBA" id="ARBA00022630"/>
    </source>
</evidence>
<keyword evidence="2" id="KW-0285">Flavoprotein</keyword>
<evidence type="ECO:0000313" key="8">
    <source>
        <dbReference type="Proteomes" id="UP000230922"/>
    </source>
</evidence>
<keyword evidence="4" id="KW-0560">Oxidoreductase</keyword>
<dbReference type="EMBL" id="PFAK01000019">
    <property type="protein sequence ID" value="PIR96405.1"/>
    <property type="molecule type" value="Genomic_DNA"/>
</dbReference>
<gene>
    <name evidence="7" type="ORF">COT92_01215</name>
</gene>
<dbReference type="GO" id="GO:0016491">
    <property type="term" value="F:oxidoreductase activity"/>
    <property type="evidence" value="ECO:0007669"/>
    <property type="project" value="UniProtKB-KW"/>
</dbReference>
<feature type="domain" description="MnmG N-terminal" evidence="5">
    <location>
        <begin position="7"/>
        <end position="34"/>
    </location>
</feature>
<evidence type="ECO:0000259" key="5">
    <source>
        <dbReference type="Pfam" id="PF01134"/>
    </source>
</evidence>
<protein>
    <recommendedName>
        <fullName evidence="9">FAD/NAD(P)-binding domain-containing protein</fullName>
    </recommendedName>
</protein>
<evidence type="ECO:0008006" key="9">
    <source>
        <dbReference type="Google" id="ProtNLM"/>
    </source>
</evidence>
<comment type="cofactor">
    <cofactor evidence="1">
        <name>FAD</name>
        <dbReference type="ChEBI" id="CHEBI:57692"/>
    </cofactor>
</comment>
<name>A0A2H0VBE5_9BACT</name>
<dbReference type="Gene3D" id="3.50.50.60">
    <property type="entry name" value="FAD/NAD(P)-binding domain"/>
    <property type="match status" value="2"/>
</dbReference>
<dbReference type="Pfam" id="PF01134">
    <property type="entry name" value="GIDA"/>
    <property type="match status" value="1"/>
</dbReference>
<feature type="domain" description="FAD/NAD(P)-binding" evidence="6">
    <location>
        <begin position="55"/>
        <end position="131"/>
    </location>
</feature>
<dbReference type="PANTHER" id="PTHR48105">
    <property type="entry name" value="THIOREDOXIN REDUCTASE 1-RELATED-RELATED"/>
    <property type="match status" value="1"/>
</dbReference>
<evidence type="ECO:0000256" key="3">
    <source>
        <dbReference type="ARBA" id="ARBA00022827"/>
    </source>
</evidence>
<dbReference type="InterPro" id="IPR023753">
    <property type="entry name" value="FAD/NAD-binding_dom"/>
</dbReference>
<dbReference type="InterPro" id="IPR050097">
    <property type="entry name" value="Ferredoxin-NADP_redctase_2"/>
</dbReference>
<organism evidence="7 8">
    <name type="scientific">Candidatus Doudnabacteria bacterium CG10_big_fil_rev_8_21_14_0_10_42_18</name>
    <dbReference type="NCBI Taxonomy" id="1974552"/>
    <lineage>
        <taxon>Bacteria</taxon>
        <taxon>Candidatus Doudnaibacteriota</taxon>
    </lineage>
</organism>
<dbReference type="Proteomes" id="UP000230922">
    <property type="component" value="Unassembled WGS sequence"/>
</dbReference>
<dbReference type="PRINTS" id="PR00368">
    <property type="entry name" value="FADPNR"/>
</dbReference>
<dbReference type="Pfam" id="PF07992">
    <property type="entry name" value="Pyr_redox_2"/>
    <property type="match status" value="1"/>
</dbReference>
<keyword evidence="3" id="KW-0274">FAD</keyword>
<dbReference type="SUPFAM" id="SSF51905">
    <property type="entry name" value="FAD/NAD(P)-binding domain"/>
    <property type="match status" value="1"/>
</dbReference>
<accession>A0A2H0VBE5</accession>
<dbReference type="AlphaFoldDB" id="A0A2H0VBE5"/>
<reference evidence="8" key="1">
    <citation type="submission" date="2017-09" db="EMBL/GenBank/DDBJ databases">
        <title>Depth-based differentiation of microbial function through sediment-hosted aquifers and enrichment of novel symbionts in the deep terrestrial subsurface.</title>
        <authorList>
            <person name="Probst A.J."/>
            <person name="Ladd B."/>
            <person name="Jarett J.K."/>
            <person name="Geller-Mcgrath D.E."/>
            <person name="Sieber C.M.K."/>
            <person name="Emerson J.B."/>
            <person name="Anantharaman K."/>
            <person name="Thomas B.C."/>
            <person name="Malmstrom R."/>
            <person name="Stieglmeier M."/>
            <person name="Klingl A."/>
            <person name="Woyke T."/>
            <person name="Ryan C.M."/>
            <person name="Banfield J.F."/>
        </authorList>
    </citation>
    <scope>NUCLEOTIDE SEQUENCE [LARGE SCALE GENOMIC DNA]</scope>
</reference>
<proteinExistence type="predicted"/>
<dbReference type="InterPro" id="IPR040131">
    <property type="entry name" value="MnmG_N"/>
</dbReference>
<evidence type="ECO:0000259" key="6">
    <source>
        <dbReference type="Pfam" id="PF07992"/>
    </source>
</evidence>